<name>A0ABU4JX32_9CLOT</name>
<dbReference type="InterPro" id="IPR017871">
    <property type="entry name" value="ABC_transporter-like_CS"/>
</dbReference>
<sequence>MIQLALKEIEKYFGGNRIFRNINFEVESGERVGLIGRNGAGKTTIFKIIAGIEKQDKGDIFIRKNATIGYLDQIPSYSEEFKVLDVLKTAFEIQYEIGKELKTLELEMATLEGSKLEYAIKKYGELNELYEAKGGYEIEENMSKVCTGLKFNDEFLNREFISLSGGEKTIVVLGKILLQNPDILLLDEPSNHLDMASIEWLEGYLKGYKGTVMVISHDRYFLDRVVTKILEIEDGESSLYNGNYSYYIKEKQRRVFEQFEAYKDQQKKIKAMEKAIKQLRQWAAQGDNEKFFKRAESMQKRLDKIQKIDKPLIEQPKIQLDFVDADRSGKEVVIIKDLCKSFEQKKLLENLNLYVRYGERTALIGDNGSGKSTIIKILLGEVEADFGEAKLGANTKIGYLPQNITFSNEELTVLEAFREDMNILEGSARGILAKFLFYGESVFKKVKNLSGGEKSRLKLCKLIQNNINLLILDEPTNHLDIDSRENLEDALMEFSGTILFVSHDRFFINKLSHRICEIENKRVVDYYGNYEYYKEKKEESSKNKIEPLNKEKEKKLKGKANTKKQLSNNKIKEAEMLEKTVGELEEKLKAINNEMINSGSNYDKLLELEKERAAIQSELDLTLEKWVEIESL</sequence>
<dbReference type="RefSeq" id="WP_318798988.1">
    <property type="nucleotide sequence ID" value="NZ_JARUJP010000026.1"/>
</dbReference>
<dbReference type="PANTHER" id="PTHR42855:SF2">
    <property type="entry name" value="DRUG RESISTANCE ABC TRANSPORTER,ATP-BINDING PROTEIN"/>
    <property type="match status" value="1"/>
</dbReference>
<dbReference type="SMART" id="SM00382">
    <property type="entry name" value="AAA"/>
    <property type="match status" value="2"/>
</dbReference>
<dbReference type="InterPro" id="IPR003593">
    <property type="entry name" value="AAA+_ATPase"/>
</dbReference>
<proteinExistence type="predicted"/>
<dbReference type="InterPro" id="IPR032781">
    <property type="entry name" value="ABC_tran_Xtn"/>
</dbReference>
<feature type="domain" description="ABC transporter" evidence="4">
    <location>
        <begin position="4"/>
        <end position="259"/>
    </location>
</feature>
<dbReference type="InterPro" id="IPR032524">
    <property type="entry name" value="ABC_tran_C"/>
</dbReference>
<dbReference type="InterPro" id="IPR003439">
    <property type="entry name" value="ABC_transporter-like_ATP-bd"/>
</dbReference>
<reference evidence="5 6" key="1">
    <citation type="submission" date="2023-04" db="EMBL/GenBank/DDBJ databases">
        <title>Clostridium tannerae sp. nov., isolated from the fecal material of an alpaca.</title>
        <authorList>
            <person name="Miller S."/>
            <person name="Hendry M."/>
            <person name="King J."/>
            <person name="Sankaranarayanan K."/>
            <person name="Lawson P.A."/>
        </authorList>
    </citation>
    <scope>NUCLEOTIDE SEQUENCE [LARGE SCALE GENOMIC DNA]</scope>
    <source>
        <strain evidence="5 6">A1-XYC3</strain>
    </source>
</reference>
<dbReference type="Proteomes" id="UP001281656">
    <property type="component" value="Unassembled WGS sequence"/>
</dbReference>
<dbReference type="InterPro" id="IPR037118">
    <property type="entry name" value="Val-tRNA_synth_C_sf"/>
</dbReference>
<evidence type="ECO:0000259" key="4">
    <source>
        <dbReference type="PROSITE" id="PS50893"/>
    </source>
</evidence>
<keyword evidence="3" id="KW-0175">Coiled coil</keyword>
<dbReference type="CDD" id="cd03221">
    <property type="entry name" value="ABCF_EF-3"/>
    <property type="match status" value="2"/>
</dbReference>
<dbReference type="Gene3D" id="3.40.50.300">
    <property type="entry name" value="P-loop containing nucleotide triphosphate hydrolases"/>
    <property type="match status" value="2"/>
</dbReference>
<dbReference type="PROSITE" id="PS50893">
    <property type="entry name" value="ABC_TRANSPORTER_2"/>
    <property type="match status" value="2"/>
</dbReference>
<evidence type="ECO:0000313" key="6">
    <source>
        <dbReference type="Proteomes" id="UP001281656"/>
    </source>
</evidence>
<comment type="caution">
    <text evidence="5">The sequence shown here is derived from an EMBL/GenBank/DDBJ whole genome shotgun (WGS) entry which is preliminary data.</text>
</comment>
<dbReference type="NCBIfam" id="NF000355">
    <property type="entry name" value="ribo_prot_ABC_F"/>
    <property type="match status" value="1"/>
</dbReference>
<evidence type="ECO:0000256" key="3">
    <source>
        <dbReference type="SAM" id="Coils"/>
    </source>
</evidence>
<keyword evidence="1" id="KW-0547">Nucleotide-binding</keyword>
<evidence type="ECO:0000313" key="5">
    <source>
        <dbReference type="EMBL" id="MDW8802698.1"/>
    </source>
</evidence>
<dbReference type="Pfam" id="PF00005">
    <property type="entry name" value="ABC_tran"/>
    <property type="match status" value="2"/>
</dbReference>
<organism evidence="5 6">
    <name type="scientific">Clostridium tanneri</name>
    <dbReference type="NCBI Taxonomy" id="3037988"/>
    <lineage>
        <taxon>Bacteria</taxon>
        <taxon>Bacillati</taxon>
        <taxon>Bacillota</taxon>
        <taxon>Clostridia</taxon>
        <taxon>Eubacteriales</taxon>
        <taxon>Clostridiaceae</taxon>
        <taxon>Clostridium</taxon>
    </lineage>
</organism>
<feature type="coiled-coil region" evidence="3">
    <location>
        <begin position="549"/>
        <end position="625"/>
    </location>
</feature>
<dbReference type="InterPro" id="IPR051309">
    <property type="entry name" value="ABCF_ATPase"/>
</dbReference>
<dbReference type="EMBL" id="JARUJP010000026">
    <property type="protein sequence ID" value="MDW8802698.1"/>
    <property type="molecule type" value="Genomic_DNA"/>
</dbReference>
<feature type="domain" description="ABC transporter" evidence="4">
    <location>
        <begin position="333"/>
        <end position="545"/>
    </location>
</feature>
<evidence type="ECO:0000256" key="1">
    <source>
        <dbReference type="ARBA" id="ARBA00022741"/>
    </source>
</evidence>
<dbReference type="Pfam" id="PF12848">
    <property type="entry name" value="ABC_tran_Xtn"/>
    <property type="match status" value="1"/>
</dbReference>
<dbReference type="SUPFAM" id="SSF52540">
    <property type="entry name" value="P-loop containing nucleoside triphosphate hydrolases"/>
    <property type="match status" value="2"/>
</dbReference>
<dbReference type="Pfam" id="PF16326">
    <property type="entry name" value="ABC_tran_CTD"/>
    <property type="match status" value="1"/>
</dbReference>
<gene>
    <name evidence="5" type="primary">abc-f</name>
    <name evidence="5" type="ORF">P8V03_16240</name>
</gene>
<evidence type="ECO:0000256" key="2">
    <source>
        <dbReference type="ARBA" id="ARBA00022840"/>
    </source>
</evidence>
<dbReference type="Gene3D" id="1.10.287.380">
    <property type="entry name" value="Valyl-tRNA synthetase, C-terminal domain"/>
    <property type="match status" value="1"/>
</dbReference>
<keyword evidence="6" id="KW-1185">Reference proteome</keyword>
<accession>A0ABU4JX32</accession>
<dbReference type="PROSITE" id="PS00211">
    <property type="entry name" value="ABC_TRANSPORTER_1"/>
    <property type="match status" value="1"/>
</dbReference>
<keyword evidence="2" id="KW-0067">ATP-binding</keyword>
<protein>
    <submittedName>
        <fullName evidence="5">ABC-F type ribosomal protection protein</fullName>
    </submittedName>
</protein>
<dbReference type="InterPro" id="IPR027417">
    <property type="entry name" value="P-loop_NTPase"/>
</dbReference>
<dbReference type="PANTHER" id="PTHR42855">
    <property type="entry name" value="ABC TRANSPORTER ATP-BINDING SUBUNIT"/>
    <property type="match status" value="1"/>
</dbReference>